<accession>A0ABW5NTV2</accession>
<dbReference type="RefSeq" id="WP_379820814.1">
    <property type="nucleotide sequence ID" value="NZ_JBHUMD010000024.1"/>
</dbReference>
<reference evidence="3" key="1">
    <citation type="journal article" date="2019" name="Int. J. Syst. Evol. Microbiol.">
        <title>The Global Catalogue of Microorganisms (GCM) 10K type strain sequencing project: providing services to taxonomists for standard genome sequencing and annotation.</title>
        <authorList>
            <consortium name="The Broad Institute Genomics Platform"/>
            <consortium name="The Broad Institute Genome Sequencing Center for Infectious Disease"/>
            <person name="Wu L."/>
            <person name="Ma J."/>
        </authorList>
    </citation>
    <scope>NUCLEOTIDE SEQUENCE [LARGE SCALE GENOMIC DNA]</scope>
    <source>
        <strain evidence="3">KCTC 42107</strain>
    </source>
</reference>
<dbReference type="Proteomes" id="UP001597480">
    <property type="component" value="Unassembled WGS sequence"/>
</dbReference>
<dbReference type="EMBL" id="JBHUMD010000024">
    <property type="protein sequence ID" value="MFD2602350.1"/>
    <property type="molecule type" value="Genomic_DNA"/>
</dbReference>
<feature type="transmembrane region" description="Helical" evidence="1">
    <location>
        <begin position="301"/>
        <end position="321"/>
    </location>
</feature>
<organism evidence="2 3">
    <name type="scientific">Flavobacterium suzhouense</name>
    <dbReference type="NCBI Taxonomy" id="1529638"/>
    <lineage>
        <taxon>Bacteria</taxon>
        <taxon>Pseudomonadati</taxon>
        <taxon>Bacteroidota</taxon>
        <taxon>Flavobacteriia</taxon>
        <taxon>Flavobacteriales</taxon>
        <taxon>Flavobacteriaceae</taxon>
        <taxon>Flavobacterium</taxon>
    </lineage>
</organism>
<keyword evidence="1" id="KW-0472">Membrane</keyword>
<evidence type="ECO:0000313" key="2">
    <source>
        <dbReference type="EMBL" id="MFD2602350.1"/>
    </source>
</evidence>
<keyword evidence="1" id="KW-0812">Transmembrane</keyword>
<gene>
    <name evidence="2" type="ORF">ACFSR3_09820</name>
</gene>
<evidence type="ECO:0008006" key="4">
    <source>
        <dbReference type="Google" id="ProtNLM"/>
    </source>
</evidence>
<sequence>MTKQTETTNHEIDIDAVSKKVKGFISGINDSFFDGILFIKRYFIVVIALILVGGGYGFYTDKNSNLYQHSIIVTPNFGSVDYLYEQVKGLNGKVIQGDKKFLNEIGISEGQYVAKIEIEPIVDIYNFINEENGLNIISTENVKYFTFRQISDKRDMTEVLEEQATAKNYKNHVITITTSQQADKKTFVQPVLDYLNSSSYFKEIQTEAVKNLDIKIAENDSMVKQSNEILSHMSQNNGHGSNTVLLNEKTGLNDILVIKDQLIRQQAANKVKRIDYSSIIKESASMLNVKKISILSGKMKFIYPLVLLGLFFAIMSFRKYYTKQMNKRNAIVQD</sequence>
<name>A0ABW5NTV2_9FLAO</name>
<keyword evidence="1" id="KW-1133">Transmembrane helix</keyword>
<comment type="caution">
    <text evidence="2">The sequence shown here is derived from an EMBL/GenBank/DDBJ whole genome shotgun (WGS) entry which is preliminary data.</text>
</comment>
<evidence type="ECO:0000256" key="1">
    <source>
        <dbReference type="SAM" id="Phobius"/>
    </source>
</evidence>
<protein>
    <recommendedName>
        <fullName evidence="4">Chain length determinant protein</fullName>
    </recommendedName>
</protein>
<evidence type="ECO:0000313" key="3">
    <source>
        <dbReference type="Proteomes" id="UP001597480"/>
    </source>
</evidence>
<proteinExistence type="predicted"/>
<feature type="transmembrane region" description="Helical" evidence="1">
    <location>
        <begin position="42"/>
        <end position="59"/>
    </location>
</feature>
<keyword evidence="3" id="KW-1185">Reference proteome</keyword>